<organism evidence="1 2">
    <name type="scientific">Heterorhabditis bacteriophora</name>
    <name type="common">Entomopathogenic nematode worm</name>
    <dbReference type="NCBI Taxonomy" id="37862"/>
    <lineage>
        <taxon>Eukaryota</taxon>
        <taxon>Metazoa</taxon>
        <taxon>Ecdysozoa</taxon>
        <taxon>Nematoda</taxon>
        <taxon>Chromadorea</taxon>
        <taxon>Rhabditida</taxon>
        <taxon>Rhabditina</taxon>
        <taxon>Rhabditomorpha</taxon>
        <taxon>Strongyloidea</taxon>
        <taxon>Heterorhabditidae</taxon>
        <taxon>Heterorhabditis</taxon>
    </lineage>
</organism>
<dbReference type="AlphaFoldDB" id="A0A1I7XEL2"/>
<dbReference type="WBParaSite" id="Hba_15905">
    <property type="protein sequence ID" value="Hba_15905"/>
    <property type="gene ID" value="Hba_15905"/>
</dbReference>
<evidence type="ECO:0000313" key="2">
    <source>
        <dbReference type="WBParaSite" id="Hba_15905"/>
    </source>
</evidence>
<proteinExistence type="predicted"/>
<reference evidence="2" key="1">
    <citation type="submission" date="2016-11" db="UniProtKB">
        <authorList>
            <consortium name="WormBaseParasite"/>
        </authorList>
    </citation>
    <scope>IDENTIFICATION</scope>
</reference>
<dbReference type="Proteomes" id="UP000095283">
    <property type="component" value="Unplaced"/>
</dbReference>
<evidence type="ECO:0000313" key="1">
    <source>
        <dbReference type="Proteomes" id="UP000095283"/>
    </source>
</evidence>
<name>A0A1I7XEL2_HETBA</name>
<keyword evidence="1" id="KW-1185">Reference proteome</keyword>
<sequence>MMNGFGPQPMGSYRYYQSALHFPFAYIQSSPKDVRMKNTDSINIPHHRHIINTLHTDNAELLPVPGVPYPLVDGNEASDHRRLSCWGAIKELPLRVEYDLIW</sequence>
<accession>A0A1I7XEL2</accession>
<protein>
    <submittedName>
        <fullName evidence="2">Uncharacterized protein</fullName>
    </submittedName>
</protein>